<proteinExistence type="predicted"/>
<dbReference type="HOGENOM" id="CLU_3091067_0_0_1"/>
<protein>
    <submittedName>
        <fullName evidence="1">Uncharacterized protein</fullName>
    </submittedName>
</protein>
<name>M1AL55_SOLTU</name>
<dbReference type="InParanoid" id="M1AL55"/>
<dbReference type="PaxDb" id="4113-PGSC0003DMT400025192"/>
<reference evidence="1" key="2">
    <citation type="submission" date="2015-06" db="UniProtKB">
        <authorList>
            <consortium name="EnsemblPlants"/>
        </authorList>
    </citation>
    <scope>IDENTIFICATION</scope>
    <source>
        <strain evidence="1">DM1-3 516 R44</strain>
    </source>
</reference>
<dbReference type="AlphaFoldDB" id="M1AL55"/>
<keyword evidence="2" id="KW-1185">Reference proteome</keyword>
<accession>M1AL55</accession>
<evidence type="ECO:0000313" key="2">
    <source>
        <dbReference type="Proteomes" id="UP000011115"/>
    </source>
</evidence>
<dbReference type="EnsemblPlants" id="PGSC0003DMT400025192">
    <property type="protein sequence ID" value="PGSC0003DMT400025192"/>
    <property type="gene ID" value="PGSC0003DMG400009737"/>
</dbReference>
<sequence length="52" mass="5638">MVLAGRVLVTVSGGFGGHLFRRKEEKEALWRRGEAVRNGSGADVISPEKGEK</sequence>
<dbReference type="Proteomes" id="UP000011115">
    <property type="component" value="Unassembled WGS sequence"/>
</dbReference>
<organism evidence="1 2">
    <name type="scientific">Solanum tuberosum</name>
    <name type="common">Potato</name>
    <dbReference type="NCBI Taxonomy" id="4113"/>
    <lineage>
        <taxon>Eukaryota</taxon>
        <taxon>Viridiplantae</taxon>
        <taxon>Streptophyta</taxon>
        <taxon>Embryophyta</taxon>
        <taxon>Tracheophyta</taxon>
        <taxon>Spermatophyta</taxon>
        <taxon>Magnoliopsida</taxon>
        <taxon>eudicotyledons</taxon>
        <taxon>Gunneridae</taxon>
        <taxon>Pentapetalae</taxon>
        <taxon>asterids</taxon>
        <taxon>lamiids</taxon>
        <taxon>Solanales</taxon>
        <taxon>Solanaceae</taxon>
        <taxon>Solanoideae</taxon>
        <taxon>Solaneae</taxon>
        <taxon>Solanum</taxon>
    </lineage>
</organism>
<dbReference type="Gramene" id="PGSC0003DMT400025192">
    <property type="protein sequence ID" value="PGSC0003DMT400025192"/>
    <property type="gene ID" value="PGSC0003DMG400009737"/>
</dbReference>
<evidence type="ECO:0000313" key="1">
    <source>
        <dbReference type="EnsemblPlants" id="PGSC0003DMT400025192"/>
    </source>
</evidence>
<reference evidence="2" key="1">
    <citation type="journal article" date="2011" name="Nature">
        <title>Genome sequence and analysis of the tuber crop potato.</title>
        <authorList>
            <consortium name="The Potato Genome Sequencing Consortium"/>
        </authorList>
    </citation>
    <scope>NUCLEOTIDE SEQUENCE [LARGE SCALE GENOMIC DNA]</scope>
    <source>
        <strain evidence="2">cv. DM1-3 516 R44</strain>
    </source>
</reference>